<evidence type="ECO:0000256" key="1">
    <source>
        <dbReference type="SAM" id="MobiDB-lite"/>
    </source>
</evidence>
<gene>
    <name evidence="2" type="ORF">C0Q70_19264</name>
</gene>
<evidence type="ECO:0000313" key="3">
    <source>
        <dbReference type="Proteomes" id="UP000245119"/>
    </source>
</evidence>
<dbReference type="EMBL" id="PZQS01000012">
    <property type="protein sequence ID" value="PVD21098.1"/>
    <property type="molecule type" value="Genomic_DNA"/>
</dbReference>
<comment type="caution">
    <text evidence="2">The sequence shown here is derived from an EMBL/GenBank/DDBJ whole genome shotgun (WGS) entry which is preliminary data.</text>
</comment>
<organism evidence="2 3">
    <name type="scientific">Pomacea canaliculata</name>
    <name type="common">Golden apple snail</name>
    <dbReference type="NCBI Taxonomy" id="400727"/>
    <lineage>
        <taxon>Eukaryota</taxon>
        <taxon>Metazoa</taxon>
        <taxon>Spiralia</taxon>
        <taxon>Lophotrochozoa</taxon>
        <taxon>Mollusca</taxon>
        <taxon>Gastropoda</taxon>
        <taxon>Caenogastropoda</taxon>
        <taxon>Architaenioglossa</taxon>
        <taxon>Ampullarioidea</taxon>
        <taxon>Ampullariidae</taxon>
        <taxon>Pomacea</taxon>
    </lineage>
</organism>
<keyword evidence="3" id="KW-1185">Reference proteome</keyword>
<protein>
    <submittedName>
        <fullName evidence="2">Uncharacterized protein</fullName>
    </submittedName>
</protein>
<evidence type="ECO:0000313" key="2">
    <source>
        <dbReference type="EMBL" id="PVD21098.1"/>
    </source>
</evidence>
<feature type="region of interest" description="Disordered" evidence="1">
    <location>
        <begin position="1"/>
        <end position="56"/>
    </location>
</feature>
<reference evidence="2 3" key="1">
    <citation type="submission" date="2018-04" db="EMBL/GenBank/DDBJ databases">
        <title>The genome of golden apple snail Pomacea canaliculata provides insight into stress tolerance and invasive adaptation.</title>
        <authorList>
            <person name="Liu C."/>
            <person name="Liu B."/>
            <person name="Ren Y."/>
            <person name="Zhang Y."/>
            <person name="Wang H."/>
            <person name="Li S."/>
            <person name="Jiang F."/>
            <person name="Yin L."/>
            <person name="Zhang G."/>
            <person name="Qian W."/>
            <person name="Fan W."/>
        </authorList>
    </citation>
    <scope>NUCLEOTIDE SEQUENCE [LARGE SCALE GENOMIC DNA]</scope>
    <source>
        <strain evidence="2">SZHN2017</strain>
        <tissue evidence="2">Muscle</tissue>
    </source>
</reference>
<name>A0A2T7NIW8_POMCA</name>
<dbReference type="AlphaFoldDB" id="A0A2T7NIW8"/>
<feature type="region of interest" description="Disordered" evidence="1">
    <location>
        <begin position="82"/>
        <end position="107"/>
    </location>
</feature>
<proteinExistence type="predicted"/>
<feature type="compositionally biased region" description="Polar residues" evidence="1">
    <location>
        <begin position="25"/>
        <end position="56"/>
    </location>
</feature>
<sequence length="202" mass="22257">MMNPLTGRWVTVKENKRKKKDTVSAVPSQQPIPTRQVPVTVSAAPSQQPIPRQQVPVTVSAAPFQQPIPRQQVPVTVSAAPSQQPIPTRHVPDTVSAASSQQPIPTTPYIDAEDVRAVSTVKKNSAKQHQESGVEKQRTGFRTPWTAAEVLVVQQHFSQELSGLKPVTRSSIESFLTQQTVVKRTCTAVGNYLLRNRKKKQT</sequence>
<accession>A0A2T7NIW8</accession>
<dbReference type="Proteomes" id="UP000245119">
    <property type="component" value="Linkage Group LG12"/>
</dbReference>